<dbReference type="Proteomes" id="UP000238823">
    <property type="component" value="Unassembled WGS sequence"/>
</dbReference>
<dbReference type="Gene3D" id="3.30.700.10">
    <property type="entry name" value="Glycoprotein, Type 4 Pilin"/>
    <property type="match status" value="1"/>
</dbReference>
<reference evidence="2 3" key="1">
    <citation type="submission" date="2018-03" db="EMBL/GenBank/DDBJ databases">
        <title>Draft Genome Sequences of the Obligatory Marine Myxobacteria Enhygromyxa salina SWB007.</title>
        <authorList>
            <person name="Poehlein A."/>
            <person name="Moghaddam J.A."/>
            <person name="Harms H."/>
            <person name="Alanjari M."/>
            <person name="Koenig G.M."/>
            <person name="Daniel R."/>
            <person name="Schaeberle T.F."/>
        </authorList>
    </citation>
    <scope>NUCLEOTIDE SEQUENCE [LARGE SCALE GENOMIC DNA]</scope>
    <source>
        <strain evidence="2 3">SWB007</strain>
    </source>
</reference>
<sequence length="525" mass="54513">MLGLMISKLRPLALATYLTIGCTADDDAPAPDEAAQAEVTPSPSPRVGPTTADPRLAAAVELSRAVPASAGAIVHVRAPAGLFAVLTGFEWLGPQEAAEARALAEEVDAYLRERLGVELTEARSITLYYTDKPEGFGMIVEGVEGELRGTEQARHGDAVLRLVAGSDIVAAIHGTTLLLGPVDSVTAMLDGLDGKQPALADASEGLAKLVAERSPGAFLLIAAEASRMPAEVAQPAATYGIERAYVGVTAESIEAIAVGTPEGMKAAAALVSGALAQAQSEVERAKLEALEGEDLLVGVGAIIGVHTTRRFAVALAPSIEGDRMTISMPIPLGSPSTLIPLLGVAAAVAVPALQKYMTRAKTSEVKLNLARLHDATSAYFQAEHVDAADFLSDDANVAIHACPNNGDPEGEAGITPPLSVKCSEGPDAKCLPSAQPGPPGTYDSALWTDNPVWSGLDFAQDEGHAFHYNFIWANETSGYGNCQFTIQAFADLDDDGIYSTYERYGAGDVTGVAAAAGLFIDNELE</sequence>
<evidence type="ECO:0000313" key="3">
    <source>
        <dbReference type="Proteomes" id="UP000238823"/>
    </source>
</evidence>
<proteinExistence type="predicted"/>
<dbReference type="SUPFAM" id="SSF54523">
    <property type="entry name" value="Pili subunits"/>
    <property type="match status" value="1"/>
</dbReference>
<dbReference type="AlphaFoldDB" id="A0A2S9YK80"/>
<evidence type="ECO:0000313" key="2">
    <source>
        <dbReference type="EMBL" id="PRQ05510.1"/>
    </source>
</evidence>
<protein>
    <submittedName>
        <fullName evidence="2">Uncharacterized protein</fullName>
    </submittedName>
</protein>
<dbReference type="InterPro" id="IPR045584">
    <property type="entry name" value="Pilin-like"/>
</dbReference>
<name>A0A2S9YK80_9BACT</name>
<comment type="caution">
    <text evidence="2">The sequence shown here is derived from an EMBL/GenBank/DDBJ whole genome shotgun (WGS) entry which is preliminary data.</text>
</comment>
<organism evidence="2 3">
    <name type="scientific">Enhygromyxa salina</name>
    <dbReference type="NCBI Taxonomy" id="215803"/>
    <lineage>
        <taxon>Bacteria</taxon>
        <taxon>Pseudomonadati</taxon>
        <taxon>Myxococcota</taxon>
        <taxon>Polyangia</taxon>
        <taxon>Nannocystales</taxon>
        <taxon>Nannocystaceae</taxon>
        <taxon>Enhygromyxa</taxon>
    </lineage>
</organism>
<gene>
    <name evidence="2" type="ORF">ENSA7_45560</name>
</gene>
<feature type="region of interest" description="Disordered" evidence="1">
    <location>
        <begin position="28"/>
        <end position="52"/>
    </location>
</feature>
<dbReference type="EMBL" id="PVNL01000093">
    <property type="protein sequence ID" value="PRQ05510.1"/>
    <property type="molecule type" value="Genomic_DNA"/>
</dbReference>
<evidence type="ECO:0000256" key="1">
    <source>
        <dbReference type="SAM" id="MobiDB-lite"/>
    </source>
</evidence>
<accession>A0A2S9YK80</accession>